<reference evidence="8 9" key="1">
    <citation type="submission" date="2016-03" db="EMBL/GenBank/DDBJ databases">
        <authorList>
            <person name="Devillers H."/>
        </authorList>
    </citation>
    <scope>NUCLEOTIDE SEQUENCE [LARGE SCALE GENOMIC DNA]</scope>
    <source>
        <strain evidence="8">CBS 6772</strain>
    </source>
</reference>
<dbReference type="PANTHER" id="PTHR13477:SF0">
    <property type="entry name" value="LARGE RIBOSOMAL SUBUNIT PROTEIN ML49"/>
    <property type="match status" value="1"/>
</dbReference>
<name>A0A1G4M8X2_LACFM</name>
<dbReference type="PANTHER" id="PTHR13477">
    <property type="entry name" value="MITOCHONDRIAL 39S RIBOSOMAL PROTEIN L49"/>
    <property type="match status" value="1"/>
</dbReference>
<evidence type="ECO:0000256" key="5">
    <source>
        <dbReference type="ARBA" id="ARBA00023274"/>
    </source>
</evidence>
<evidence type="ECO:0000256" key="3">
    <source>
        <dbReference type="ARBA" id="ARBA00022980"/>
    </source>
</evidence>
<keyword evidence="4" id="KW-0496">Mitochondrion</keyword>
<dbReference type="OrthoDB" id="19439at2759"/>
<dbReference type="InterPro" id="IPR007740">
    <property type="entry name" value="Ribosomal_mL49"/>
</dbReference>
<sequence>MFKKALTSFQRPSTHILRGSFRLQSTVSDASTGAKTMTSEDSSPKNYETLSQEEVMNSGSLLDSHQSFTVFPSIENVKPEELVGGASFGFKTYFVERSSTGNLPVYSEYKRNGKVVTEIRKIQGDPIQLRNDLQERLPHISKKAFKVIMQSKKIVIEGDAVRDVKHVLSTTF</sequence>
<dbReference type="Gene3D" id="3.30.780.10">
    <property type="entry name" value="SUI1-like domain"/>
    <property type="match status" value="1"/>
</dbReference>
<evidence type="ECO:0000313" key="8">
    <source>
        <dbReference type="EMBL" id="SCW00312.1"/>
    </source>
</evidence>
<dbReference type="GO" id="GO:0005762">
    <property type="term" value="C:mitochondrial large ribosomal subunit"/>
    <property type="evidence" value="ECO:0007669"/>
    <property type="project" value="TreeGrafter"/>
</dbReference>
<dbReference type="OMA" id="PHISKKA"/>
<feature type="region of interest" description="Disordered" evidence="7">
    <location>
        <begin position="28"/>
        <end position="47"/>
    </location>
</feature>
<dbReference type="Proteomes" id="UP000190831">
    <property type="component" value="Chromosome C"/>
</dbReference>
<dbReference type="GO" id="GO:0006412">
    <property type="term" value="P:translation"/>
    <property type="evidence" value="ECO:0007669"/>
    <property type="project" value="InterPro"/>
</dbReference>
<comment type="subcellular location">
    <subcellularLocation>
        <location evidence="1">Mitochondrion</location>
    </subcellularLocation>
</comment>
<evidence type="ECO:0000256" key="4">
    <source>
        <dbReference type="ARBA" id="ARBA00023128"/>
    </source>
</evidence>
<dbReference type="Pfam" id="PF05046">
    <property type="entry name" value="Img2"/>
    <property type="match status" value="1"/>
</dbReference>
<dbReference type="EMBL" id="LT598485">
    <property type="protein sequence ID" value="SCW00312.1"/>
    <property type="molecule type" value="Genomic_DNA"/>
</dbReference>
<keyword evidence="9" id="KW-1185">Reference proteome</keyword>
<keyword evidence="3" id="KW-0689">Ribosomal protein</keyword>
<evidence type="ECO:0000256" key="7">
    <source>
        <dbReference type="SAM" id="MobiDB-lite"/>
    </source>
</evidence>
<dbReference type="GO" id="GO:0003735">
    <property type="term" value="F:structural constituent of ribosome"/>
    <property type="evidence" value="ECO:0007669"/>
    <property type="project" value="InterPro"/>
</dbReference>
<evidence type="ECO:0000313" key="9">
    <source>
        <dbReference type="Proteomes" id="UP000190831"/>
    </source>
</evidence>
<evidence type="ECO:0000256" key="6">
    <source>
        <dbReference type="ARBA" id="ARBA00035191"/>
    </source>
</evidence>
<keyword evidence="5" id="KW-0687">Ribonucleoprotein</keyword>
<evidence type="ECO:0000256" key="2">
    <source>
        <dbReference type="ARBA" id="ARBA00005677"/>
    </source>
</evidence>
<protein>
    <recommendedName>
        <fullName evidence="6">Large ribosomal subunit protein mL49</fullName>
    </recommendedName>
</protein>
<accession>A0A1G4M8X2</accession>
<organism evidence="8 9">
    <name type="scientific">Lachancea fermentati</name>
    <name type="common">Zygosaccharomyces fermentati</name>
    <dbReference type="NCBI Taxonomy" id="4955"/>
    <lineage>
        <taxon>Eukaryota</taxon>
        <taxon>Fungi</taxon>
        <taxon>Dikarya</taxon>
        <taxon>Ascomycota</taxon>
        <taxon>Saccharomycotina</taxon>
        <taxon>Saccharomycetes</taxon>
        <taxon>Saccharomycetales</taxon>
        <taxon>Saccharomycetaceae</taxon>
        <taxon>Lachancea</taxon>
    </lineage>
</organism>
<gene>
    <name evidence="8" type="ORF">LAFE_0C01376G</name>
</gene>
<proteinExistence type="inferred from homology"/>
<evidence type="ECO:0000256" key="1">
    <source>
        <dbReference type="ARBA" id="ARBA00004173"/>
    </source>
</evidence>
<comment type="similarity">
    <text evidence="2">Belongs to the mitochondrion-specific ribosomal protein mL49 family.</text>
</comment>
<dbReference type="STRING" id="4955.A0A1G4M8X2"/>
<dbReference type="AlphaFoldDB" id="A0A1G4M8X2"/>